<evidence type="ECO:0000256" key="2">
    <source>
        <dbReference type="ARBA" id="ARBA00022475"/>
    </source>
</evidence>
<feature type="transmembrane region" description="Helical" evidence="6">
    <location>
        <begin position="265"/>
        <end position="286"/>
    </location>
</feature>
<keyword evidence="5 6" id="KW-0472">Membrane</keyword>
<comment type="caution">
    <text evidence="7">The sequence shown here is derived from an EMBL/GenBank/DDBJ whole genome shotgun (WGS) entry which is preliminary data.</text>
</comment>
<evidence type="ECO:0000313" key="8">
    <source>
        <dbReference type="Proteomes" id="UP001319104"/>
    </source>
</evidence>
<dbReference type="InterPro" id="IPR002797">
    <property type="entry name" value="Polysacc_synth"/>
</dbReference>
<sequence length="483" mass="55383">MSHTKPKVSQHLKGSKIFSNSAWGLVASLLQNIFLSLFFVIIARSYTTTEFAHFLIANTLYQFVAAFAAFGLGQWFMREIVNTQSKKNLIHGFLKMQLYFGIVFFALNIILVFTLYDEYIIRVLSLLFGINIIFDNLIYSIKHVNIAEFEQKKTFTILLIEATAKFGVGCLLFIFPMSIITLSALLIVLRFATLNLFLKIGSPKNIDLNGFWKIDIPYSYIKGIVFKNWPFVIIGSAYIIYWRISIIIISKILTLEDVANYEISFKLFSIAQLVPAIVSTTVFPTLVKLYKENHTLGFKELYKKMYLLYSIFGLLSFTFIYSFGENILPFAFGESYATTAIFTQEMFLTILVYPTVLLQANVLIAMRMEKTDMWFNVLSVILNITLCLIGLIFIKSLSVINYSILISIFIFHVSQDYVLIKEKVTTIPEAINGFAMIVLTCSMYVLISDLINEYILFLSFSLLLLGLCYNKLKTNYKTTYSLR</sequence>
<feature type="transmembrane region" description="Helical" evidence="6">
    <location>
        <begin position="21"/>
        <end position="43"/>
    </location>
</feature>
<reference evidence="7 8" key="1">
    <citation type="submission" date="2021-05" db="EMBL/GenBank/DDBJ databases">
        <authorList>
            <person name="Zhang Z.D."/>
            <person name="Osman G."/>
        </authorList>
    </citation>
    <scope>NUCLEOTIDE SEQUENCE [LARGE SCALE GENOMIC DNA]</scope>
    <source>
        <strain evidence="7 8">KCTC 32217</strain>
    </source>
</reference>
<feature type="transmembrane region" description="Helical" evidence="6">
    <location>
        <begin position="306"/>
        <end position="324"/>
    </location>
</feature>
<dbReference type="PANTHER" id="PTHR30250">
    <property type="entry name" value="PST FAMILY PREDICTED COLANIC ACID TRANSPORTER"/>
    <property type="match status" value="1"/>
</dbReference>
<feature type="transmembrane region" description="Helical" evidence="6">
    <location>
        <begin position="346"/>
        <end position="366"/>
    </location>
</feature>
<dbReference type="PANTHER" id="PTHR30250:SF11">
    <property type="entry name" value="O-ANTIGEN TRANSPORTER-RELATED"/>
    <property type="match status" value="1"/>
</dbReference>
<evidence type="ECO:0000256" key="4">
    <source>
        <dbReference type="ARBA" id="ARBA00022989"/>
    </source>
</evidence>
<evidence type="ECO:0000256" key="5">
    <source>
        <dbReference type="ARBA" id="ARBA00023136"/>
    </source>
</evidence>
<dbReference type="RefSeq" id="WP_213945374.1">
    <property type="nucleotide sequence ID" value="NZ_JAHCMY010000005.1"/>
</dbReference>
<keyword evidence="8" id="KW-1185">Reference proteome</keyword>
<organism evidence="7 8">
    <name type="scientific">Litoribacter ruber</name>
    <dbReference type="NCBI Taxonomy" id="702568"/>
    <lineage>
        <taxon>Bacteria</taxon>
        <taxon>Pseudomonadati</taxon>
        <taxon>Bacteroidota</taxon>
        <taxon>Cytophagia</taxon>
        <taxon>Cytophagales</taxon>
        <taxon>Cyclobacteriaceae</taxon>
        <taxon>Litoribacter</taxon>
    </lineage>
</organism>
<name>A0AAP2CGX2_9BACT</name>
<dbReference type="Pfam" id="PF01943">
    <property type="entry name" value="Polysacc_synt"/>
    <property type="match status" value="1"/>
</dbReference>
<feature type="transmembrane region" description="Helical" evidence="6">
    <location>
        <begin position="229"/>
        <end position="253"/>
    </location>
</feature>
<evidence type="ECO:0000256" key="6">
    <source>
        <dbReference type="SAM" id="Phobius"/>
    </source>
</evidence>
<comment type="subcellular location">
    <subcellularLocation>
        <location evidence="1">Cell membrane</location>
        <topology evidence="1">Multi-pass membrane protein</topology>
    </subcellularLocation>
</comment>
<keyword evidence="3 6" id="KW-0812">Transmembrane</keyword>
<feature type="transmembrane region" description="Helical" evidence="6">
    <location>
        <begin position="373"/>
        <end position="394"/>
    </location>
</feature>
<feature type="transmembrane region" description="Helical" evidence="6">
    <location>
        <begin position="122"/>
        <end position="142"/>
    </location>
</feature>
<evidence type="ECO:0000313" key="7">
    <source>
        <dbReference type="EMBL" id="MBS9524518.1"/>
    </source>
</evidence>
<feature type="transmembrane region" description="Helical" evidence="6">
    <location>
        <begin position="55"/>
        <end position="77"/>
    </location>
</feature>
<proteinExistence type="predicted"/>
<feature type="transmembrane region" description="Helical" evidence="6">
    <location>
        <begin position="180"/>
        <end position="198"/>
    </location>
</feature>
<protein>
    <submittedName>
        <fullName evidence="7">Oligosaccharide flippase family protein</fullName>
    </submittedName>
</protein>
<feature type="transmembrane region" description="Helical" evidence="6">
    <location>
        <begin position="400"/>
        <end position="419"/>
    </location>
</feature>
<dbReference type="Proteomes" id="UP001319104">
    <property type="component" value="Unassembled WGS sequence"/>
</dbReference>
<dbReference type="AlphaFoldDB" id="A0AAP2CGX2"/>
<feature type="transmembrane region" description="Helical" evidence="6">
    <location>
        <begin position="431"/>
        <end position="448"/>
    </location>
</feature>
<feature type="transmembrane region" description="Helical" evidence="6">
    <location>
        <begin position="454"/>
        <end position="472"/>
    </location>
</feature>
<keyword evidence="4 6" id="KW-1133">Transmembrane helix</keyword>
<feature type="transmembrane region" description="Helical" evidence="6">
    <location>
        <begin position="98"/>
        <end position="116"/>
    </location>
</feature>
<dbReference type="GO" id="GO:0005886">
    <property type="term" value="C:plasma membrane"/>
    <property type="evidence" value="ECO:0007669"/>
    <property type="project" value="UniProtKB-SubCell"/>
</dbReference>
<accession>A0AAP2CGX2</accession>
<keyword evidence="2" id="KW-1003">Cell membrane</keyword>
<gene>
    <name evidence="7" type="ORF">KI659_10875</name>
</gene>
<dbReference type="EMBL" id="JAHCMY010000005">
    <property type="protein sequence ID" value="MBS9524518.1"/>
    <property type="molecule type" value="Genomic_DNA"/>
</dbReference>
<evidence type="ECO:0000256" key="1">
    <source>
        <dbReference type="ARBA" id="ARBA00004651"/>
    </source>
</evidence>
<feature type="transmembrane region" description="Helical" evidence="6">
    <location>
        <begin position="154"/>
        <end position="174"/>
    </location>
</feature>
<dbReference type="InterPro" id="IPR050833">
    <property type="entry name" value="Poly_Biosynth_Transport"/>
</dbReference>
<evidence type="ECO:0000256" key="3">
    <source>
        <dbReference type="ARBA" id="ARBA00022692"/>
    </source>
</evidence>